<feature type="compositionally biased region" description="Low complexity" evidence="1">
    <location>
        <begin position="916"/>
        <end position="931"/>
    </location>
</feature>
<sequence>MAFRPKASNGNVSRPVSRQTHSDNTLPQTPNSIHRVPSTVRARLRTSSRESSESGRSTHFSSILRRSQARPAPIDVLQPTDETPPPTALVESVPPPPLPSPLLAGCPGREISGAKSDGRILTCDFDEPPVLDCSDDLSKTEFHEHPLVHHIELEKDWEKNQLALYGLILPAKIDNGAPTYTWDSDPEDEEETDKTKAFGIVKEAKTPVKPHAPSERPRTPSNILHKVKSFANHVAVSDTEKDVPELPTLKELLDQFGLPPATPTEYAPRAFLRPTRSSTSLRPKTSLRSVPSATQLRAKRSTGIDKSRISDPVAPEELRRVGSDFSQVTIQRGGAANVERLSSYGMPLRSPSNMISPSVSSNLPVYLLQPQHPSVYSGKNEPPPQFRLASPRLSPMEYARQYLIAKAKADKEGVECTMCKPALVWTWTEEYKEFLLLPHIPKGIQRNFAPDNGKDWKKSDLLKSTSAVDGMDSKTCLLTPLSLELAPPSPLLPACFLGDSPSPTFPTQKGGLSINSFTLDRTAATKTHGLLQPSESLLTDPAASIPSQNNNRFVAVHTSSESECTKPLSYQSNPPSSFHQKSLSRQHRLMASERAASATPPPSTINATLANPHVSAQLFRDNNHTSDISNNAAFHHGSLAVLLQQNVSAMPTLETKREAHQTSLVPSEETTDVRHSHSPAEIHMSRPNSSLSCCTVIGPNAPNFTVGRDENNVSPCNSDYNGLPPVPVSPLTSSTASAQTKTFAPPPHVTRTLGACNTLDDAKTQQLTDKATSESIANEGADFTDTSSVYSQDSVITVVHHPVAERCHTSFGSMSQARAADEDGQEGLAPPQHENLSSSVPLTPAETLRRSPTLPPLAYIPNTQSAHTYASSGQLHDHDNDRQSQAPSSSAVSTLSTPVTSSVADQGDGHSTKSQTSDGSQSHTSISTSVSAPTSRPGRSTTKKYVRSSRLMRPLPRVPSNPLSQNSNISRLSAKDPAVENPLPSRGILLSNISPSANSTGLSHQKHLPKRPDSPPNDAVTKAIKSLNTDLPPLQVRRRRPVNDLAYVPVSHCYPKPLRISEMKSPSPASATPPDDRTSSGTSTDTVVRSASTLITDVSAEVDREMEEVLSPRSAAALVAQSKTTQSKTAQPKAAHSKATKKKDDLGTPTRRPPRPLRFPKPVPWSLPIHPPPNKPLPPVPQKPKVQSDAPHRKSVEPDYGPAPSSSRASAASHTPIITPAVVVTQAPSPSTPVSTTDFYDPYPPPRVIWTDGDVTISDFSIPKRIVRPAASMAAMSPRQNDLTIPGQVRRPESTANLRRGAPATPSTPTPSPSRLSAKTASMAELKQRRLTSSSEDNDSDEAIGLKTFLCEDAVTAPTSAREKTYKGVDNERFESGGKSEKSITEGSRKKFFGKLFRRNRKDLEK</sequence>
<gene>
    <name evidence="2" type="ORF">CSUB01_08921</name>
</gene>
<name>A0A066X475_COLSU</name>
<accession>A0A066X475</accession>
<feature type="compositionally biased region" description="Polar residues" evidence="1">
    <location>
        <begin position="961"/>
        <end position="971"/>
    </location>
</feature>
<feature type="region of interest" description="Disordered" evidence="1">
    <location>
        <begin position="1273"/>
        <end position="1339"/>
    </location>
</feature>
<feature type="compositionally biased region" description="Low complexity" evidence="1">
    <location>
        <begin position="883"/>
        <end position="904"/>
    </location>
</feature>
<reference evidence="3" key="1">
    <citation type="journal article" date="2014" name="Genome Announc.">
        <title>Draft genome sequence of Colletotrichum sublineola, a destructive pathogen of cultivated sorghum.</title>
        <authorList>
            <person name="Baroncelli R."/>
            <person name="Sanz-Martin J.M."/>
            <person name="Rech G.E."/>
            <person name="Sukno S.A."/>
            <person name="Thon M.R."/>
        </authorList>
    </citation>
    <scope>NUCLEOTIDE SEQUENCE [LARGE SCALE GENOMIC DNA]</scope>
    <source>
        <strain evidence="3">TX430BB</strain>
    </source>
</reference>
<organism evidence="2 3">
    <name type="scientific">Colletotrichum sublineola</name>
    <name type="common">Sorghum anthracnose fungus</name>
    <dbReference type="NCBI Taxonomy" id="1173701"/>
    <lineage>
        <taxon>Eukaryota</taxon>
        <taxon>Fungi</taxon>
        <taxon>Dikarya</taxon>
        <taxon>Ascomycota</taxon>
        <taxon>Pezizomycotina</taxon>
        <taxon>Sordariomycetes</taxon>
        <taxon>Hypocreomycetidae</taxon>
        <taxon>Glomerellales</taxon>
        <taxon>Glomerellaceae</taxon>
        <taxon>Colletotrichum</taxon>
        <taxon>Colletotrichum graminicola species complex</taxon>
    </lineage>
</organism>
<feature type="compositionally biased region" description="Polar residues" evidence="1">
    <location>
        <begin position="564"/>
        <end position="581"/>
    </location>
</feature>
<feature type="compositionally biased region" description="Low complexity" evidence="1">
    <location>
        <begin position="1065"/>
        <end position="1090"/>
    </location>
</feature>
<keyword evidence="3" id="KW-1185">Reference proteome</keyword>
<feature type="compositionally biased region" description="Low complexity" evidence="1">
    <location>
        <begin position="1202"/>
        <end position="1213"/>
    </location>
</feature>
<feature type="region of interest" description="Disordered" evidence="1">
    <location>
        <begin position="1120"/>
        <end position="1214"/>
    </location>
</feature>
<feature type="region of interest" description="Disordered" evidence="1">
    <location>
        <begin position="812"/>
        <end position="840"/>
    </location>
</feature>
<feature type="region of interest" description="Disordered" evidence="1">
    <location>
        <begin position="1058"/>
        <end position="1090"/>
    </location>
</feature>
<comment type="caution">
    <text evidence="2">The sequence shown here is derived from an EMBL/GenBank/DDBJ whole genome shotgun (WGS) entry which is preliminary data.</text>
</comment>
<dbReference type="EMBL" id="JMSE01001471">
    <property type="protein sequence ID" value="KDN60810.1"/>
    <property type="molecule type" value="Genomic_DNA"/>
</dbReference>
<evidence type="ECO:0000256" key="1">
    <source>
        <dbReference type="SAM" id="MobiDB-lite"/>
    </source>
</evidence>
<dbReference type="eggNOG" id="ENOG502RNSI">
    <property type="taxonomic scope" value="Eukaryota"/>
</dbReference>
<dbReference type="HOGENOM" id="CLU_254791_0_0_1"/>
<evidence type="ECO:0000313" key="3">
    <source>
        <dbReference type="Proteomes" id="UP000027238"/>
    </source>
</evidence>
<protein>
    <submittedName>
        <fullName evidence="2">Uncharacterized protein</fullName>
    </submittedName>
</protein>
<feature type="compositionally biased region" description="Basic and acidic residues" evidence="1">
    <location>
        <begin position="671"/>
        <end position="684"/>
    </location>
</feature>
<dbReference type="OrthoDB" id="4851868at2759"/>
<feature type="region of interest" description="Disordered" evidence="1">
    <location>
        <begin position="868"/>
        <end position="1020"/>
    </location>
</feature>
<evidence type="ECO:0000313" key="2">
    <source>
        <dbReference type="EMBL" id="KDN60810.1"/>
    </source>
</evidence>
<feature type="compositionally biased region" description="Pro residues" evidence="1">
    <location>
        <begin position="82"/>
        <end position="99"/>
    </location>
</feature>
<dbReference type="STRING" id="1173701.A0A066X475"/>
<feature type="region of interest" description="Disordered" evidence="1">
    <location>
        <begin position="264"/>
        <end position="320"/>
    </location>
</feature>
<feature type="region of interest" description="Disordered" evidence="1">
    <location>
        <begin position="659"/>
        <end position="685"/>
    </location>
</feature>
<dbReference type="OMA" id="ADIWHTD"/>
<feature type="compositionally biased region" description="Polar residues" evidence="1">
    <location>
        <begin position="1121"/>
        <end position="1130"/>
    </location>
</feature>
<feature type="compositionally biased region" description="Polar residues" evidence="1">
    <location>
        <begin position="991"/>
        <end position="1003"/>
    </location>
</feature>
<feature type="compositionally biased region" description="Pro residues" evidence="1">
    <location>
        <begin position="1156"/>
        <end position="1182"/>
    </location>
</feature>
<feature type="region of interest" description="Disordered" evidence="1">
    <location>
        <begin position="1"/>
        <end position="99"/>
    </location>
</feature>
<feature type="region of interest" description="Disordered" evidence="1">
    <location>
        <begin position="564"/>
        <end position="608"/>
    </location>
</feature>
<feature type="compositionally biased region" description="Polar residues" evidence="1">
    <location>
        <begin position="8"/>
        <end position="32"/>
    </location>
</feature>
<feature type="compositionally biased region" description="Polar residues" evidence="1">
    <location>
        <begin position="275"/>
        <end position="295"/>
    </location>
</feature>
<dbReference type="Proteomes" id="UP000027238">
    <property type="component" value="Unassembled WGS sequence"/>
</dbReference>
<proteinExistence type="predicted"/>